<comment type="caution">
    <text evidence="2">The sequence shown here is derived from an EMBL/GenBank/DDBJ whole genome shotgun (WGS) entry which is preliminary data.</text>
</comment>
<dbReference type="EMBL" id="ASHM01052545">
    <property type="protein sequence ID" value="PNX86935.1"/>
    <property type="molecule type" value="Genomic_DNA"/>
</dbReference>
<feature type="region of interest" description="Disordered" evidence="1">
    <location>
        <begin position="1"/>
        <end position="49"/>
    </location>
</feature>
<reference evidence="2 3" key="2">
    <citation type="journal article" date="2017" name="Front. Plant Sci.">
        <title>Gene Classification and Mining of Molecular Markers Useful in Red Clover (Trifolium pratense) Breeding.</title>
        <authorList>
            <person name="Istvanek J."/>
            <person name="Dluhosova J."/>
            <person name="Dluhos P."/>
            <person name="Patkova L."/>
            <person name="Nedelnik J."/>
            <person name="Repkova J."/>
        </authorList>
    </citation>
    <scope>NUCLEOTIDE SEQUENCE [LARGE SCALE GENOMIC DNA]</scope>
    <source>
        <strain evidence="3">cv. Tatra</strain>
        <tissue evidence="2">Young leaves</tissue>
    </source>
</reference>
<dbReference type="AlphaFoldDB" id="A0A2K3M835"/>
<evidence type="ECO:0000313" key="2">
    <source>
        <dbReference type="EMBL" id="PNX86935.1"/>
    </source>
</evidence>
<name>A0A2K3M835_TRIPR</name>
<protein>
    <submittedName>
        <fullName evidence="2">Uncharacterized protein</fullName>
    </submittedName>
</protein>
<accession>A0A2K3M835</accession>
<feature type="compositionally biased region" description="Polar residues" evidence="1">
    <location>
        <begin position="9"/>
        <end position="32"/>
    </location>
</feature>
<organism evidence="2 3">
    <name type="scientific">Trifolium pratense</name>
    <name type="common">Red clover</name>
    <dbReference type="NCBI Taxonomy" id="57577"/>
    <lineage>
        <taxon>Eukaryota</taxon>
        <taxon>Viridiplantae</taxon>
        <taxon>Streptophyta</taxon>
        <taxon>Embryophyta</taxon>
        <taxon>Tracheophyta</taxon>
        <taxon>Spermatophyta</taxon>
        <taxon>Magnoliopsida</taxon>
        <taxon>eudicotyledons</taxon>
        <taxon>Gunneridae</taxon>
        <taxon>Pentapetalae</taxon>
        <taxon>rosids</taxon>
        <taxon>fabids</taxon>
        <taxon>Fabales</taxon>
        <taxon>Fabaceae</taxon>
        <taxon>Papilionoideae</taxon>
        <taxon>50 kb inversion clade</taxon>
        <taxon>NPAAA clade</taxon>
        <taxon>Hologalegina</taxon>
        <taxon>IRL clade</taxon>
        <taxon>Trifolieae</taxon>
        <taxon>Trifolium</taxon>
    </lineage>
</organism>
<evidence type="ECO:0000256" key="1">
    <source>
        <dbReference type="SAM" id="MobiDB-lite"/>
    </source>
</evidence>
<reference evidence="2 3" key="1">
    <citation type="journal article" date="2014" name="Am. J. Bot.">
        <title>Genome assembly and annotation for red clover (Trifolium pratense; Fabaceae).</title>
        <authorList>
            <person name="Istvanek J."/>
            <person name="Jaros M."/>
            <person name="Krenek A."/>
            <person name="Repkova J."/>
        </authorList>
    </citation>
    <scope>NUCLEOTIDE SEQUENCE [LARGE SCALE GENOMIC DNA]</scope>
    <source>
        <strain evidence="3">cv. Tatra</strain>
        <tissue evidence="2">Young leaves</tissue>
    </source>
</reference>
<proteinExistence type="predicted"/>
<sequence length="77" mass="8434">MPGYHKLQSRTGHTSVLNSRGSSLPSKSQQNGDIHINKGDHLPRVPFPSNTKAGIVKTLIINSLPLAETSPFRSRRC</sequence>
<evidence type="ECO:0000313" key="3">
    <source>
        <dbReference type="Proteomes" id="UP000236291"/>
    </source>
</evidence>
<dbReference type="Proteomes" id="UP000236291">
    <property type="component" value="Unassembled WGS sequence"/>
</dbReference>
<gene>
    <name evidence="2" type="ORF">L195_g043018</name>
</gene>